<comment type="caution">
    <text evidence="1">The sequence shown here is derived from an EMBL/GenBank/DDBJ whole genome shotgun (WGS) entry which is preliminary data.</text>
</comment>
<reference evidence="1 2" key="1">
    <citation type="journal article" date="2018" name="Biotechnol. Adv.">
        <title>Improved genomic resources and new bioinformatic workflow for the carcinogenic parasite Clonorchis sinensis: Biotechnological implications.</title>
        <authorList>
            <person name="Wang D."/>
            <person name="Korhonen P.K."/>
            <person name="Gasser R.B."/>
            <person name="Young N.D."/>
        </authorList>
    </citation>
    <scope>NUCLEOTIDE SEQUENCE [LARGE SCALE GENOMIC DNA]</scope>
    <source>
        <strain evidence="1">Cs-k2</strain>
    </source>
</reference>
<dbReference type="AlphaFoldDB" id="A0A3R7CXK9"/>
<organism evidence="1 2">
    <name type="scientific">Clonorchis sinensis</name>
    <name type="common">Chinese liver fluke</name>
    <dbReference type="NCBI Taxonomy" id="79923"/>
    <lineage>
        <taxon>Eukaryota</taxon>
        <taxon>Metazoa</taxon>
        <taxon>Spiralia</taxon>
        <taxon>Lophotrochozoa</taxon>
        <taxon>Platyhelminthes</taxon>
        <taxon>Trematoda</taxon>
        <taxon>Digenea</taxon>
        <taxon>Opisthorchiida</taxon>
        <taxon>Opisthorchiata</taxon>
        <taxon>Opisthorchiidae</taxon>
        <taxon>Clonorchis</taxon>
    </lineage>
</organism>
<sequence length="234" mass="26451">MAVPCHHWPDMLQFLDSPITLAEETRCSEADMEPQGSFGPFEDPVVVDHRPGGMESCQPGPSNRALPKFKAWEDERPYDNNLLILPSSAFSQSPADLNSYYEQTKDAFNIFCCEVWARNPFFDKWCLRYHPPWTLAIKAGLSNKQKQDKPNKNKTHGLVISATGEDHYAFNASFSVQDANHIQAFGYILSLLFTHQHRSSHLQTSAMPGLENLVGYYPLHLAGDLQPQDPQTDQ</sequence>
<dbReference type="InParanoid" id="A0A3R7CXK9"/>
<evidence type="ECO:0000313" key="2">
    <source>
        <dbReference type="Proteomes" id="UP000286415"/>
    </source>
</evidence>
<gene>
    <name evidence="1" type="ORF">CSKR_110374</name>
</gene>
<accession>A0A3R7CXK9</accession>
<keyword evidence="2" id="KW-1185">Reference proteome</keyword>
<name>A0A3R7CXK9_CLOSI</name>
<proteinExistence type="predicted"/>
<dbReference type="Proteomes" id="UP000286415">
    <property type="component" value="Unassembled WGS sequence"/>
</dbReference>
<dbReference type="EMBL" id="NIRI02000042">
    <property type="protein sequence ID" value="KAG5451938.1"/>
    <property type="molecule type" value="Genomic_DNA"/>
</dbReference>
<protein>
    <submittedName>
        <fullName evidence="1">Uncharacterized protein</fullName>
    </submittedName>
</protein>
<reference evidence="1 2" key="2">
    <citation type="journal article" date="2021" name="Genomics">
        <title>High-quality reference genome for Clonorchis sinensis.</title>
        <authorList>
            <person name="Young N.D."/>
            <person name="Stroehlein A.J."/>
            <person name="Kinkar L."/>
            <person name="Wang T."/>
            <person name="Sohn W.M."/>
            <person name="Chang B.C.H."/>
            <person name="Kaur P."/>
            <person name="Weisz D."/>
            <person name="Dudchenko O."/>
            <person name="Aiden E.L."/>
            <person name="Korhonen P.K."/>
            <person name="Gasser R.B."/>
        </authorList>
    </citation>
    <scope>NUCLEOTIDE SEQUENCE [LARGE SCALE GENOMIC DNA]</scope>
    <source>
        <strain evidence="1">Cs-k2</strain>
    </source>
</reference>
<evidence type="ECO:0000313" key="1">
    <source>
        <dbReference type="EMBL" id="KAG5451938.1"/>
    </source>
</evidence>